<dbReference type="Gene3D" id="3.50.50.60">
    <property type="entry name" value="FAD/NAD(P)-binding domain"/>
    <property type="match status" value="3"/>
</dbReference>
<feature type="domain" description="FAD/NAD(P)-binding" evidence="8">
    <location>
        <begin position="16"/>
        <end position="202"/>
    </location>
</feature>
<keyword evidence="3" id="KW-0285">Flavoprotein</keyword>
<comment type="similarity">
    <text evidence="2">Belongs to the FAD-binding monooxygenase family.</text>
</comment>
<evidence type="ECO:0000256" key="1">
    <source>
        <dbReference type="ARBA" id="ARBA00001974"/>
    </source>
</evidence>
<evidence type="ECO:0000259" key="8">
    <source>
        <dbReference type="Pfam" id="PF07992"/>
    </source>
</evidence>
<dbReference type="STRING" id="1448321.A0A317VAB9"/>
<evidence type="ECO:0000256" key="7">
    <source>
        <dbReference type="ARBA" id="ARBA00023033"/>
    </source>
</evidence>
<accession>A0A317VAB9</accession>
<dbReference type="InterPro" id="IPR036188">
    <property type="entry name" value="FAD/NAD-bd_sf"/>
</dbReference>
<proteinExistence type="inferred from homology"/>
<gene>
    <name evidence="9" type="ORF">BO70DRAFT_355537</name>
</gene>
<dbReference type="PRINTS" id="PR00411">
    <property type="entry name" value="PNDRDTASEI"/>
</dbReference>
<keyword evidence="10" id="KW-1185">Reference proteome</keyword>
<keyword evidence="7" id="KW-0503">Monooxygenase</keyword>
<sequence>MTRTRYRRPITSSAPDVIIIGAGLGGISALYHLRKLGLTCLIIEKGKDIGGVWYWNCYPGARTDSGIPSYELNIPECYETWTWSIMFPGHHEMRRFIDHCDKQIGIRKDVLLGKIMVGAHFDIVHGRWAVDLDDGSSLTGKYLVCAVGTTSQRSTAMDKQVKRFRGRVYFPCAWPKHEVSPEGQDVAVVGTGNTAVQLVEEWGPRARSLTVYQRTYNTVLPVPSRPSDGLCHSNSIKERKRLIASRTTTPYGMAVWGPQDKETFAVSDEKRQSHFQKIFQQGLAFLVCGYRDLTLNPKANRAAYDFWASKTRQQIRDPWERDILAPAEPTHFFGVKRPGLGRGYYEQFNRKNVDIVDLRSNAIATVVADGIVTADGAFHHHDIVIPAIGSKNVRENLVSLGIRDLDGHPLGDLWADGLRTFLGVMHHGLPNMFMVSGPQSPGEQSNVPTCIDIQVRWIADMIDTIERKGLMAIQPTSRSMETWNDKVYGVFKRDFYSTTTCRYTSEGQPMFYQGGIPQYVKELNDGMAEWANFEVL</sequence>
<dbReference type="AlphaFoldDB" id="A0A317VAB9"/>
<evidence type="ECO:0000256" key="3">
    <source>
        <dbReference type="ARBA" id="ARBA00022630"/>
    </source>
</evidence>
<keyword evidence="6" id="KW-0560">Oxidoreductase</keyword>
<evidence type="ECO:0000256" key="6">
    <source>
        <dbReference type="ARBA" id="ARBA00023002"/>
    </source>
</evidence>
<dbReference type="GO" id="GO:0004497">
    <property type="term" value="F:monooxygenase activity"/>
    <property type="evidence" value="ECO:0007669"/>
    <property type="project" value="UniProtKB-KW"/>
</dbReference>
<dbReference type="InterPro" id="IPR050775">
    <property type="entry name" value="FAD-binding_Monooxygenases"/>
</dbReference>
<dbReference type="InterPro" id="IPR023753">
    <property type="entry name" value="FAD/NAD-binding_dom"/>
</dbReference>
<keyword evidence="4" id="KW-0274">FAD</keyword>
<protein>
    <submittedName>
        <fullName evidence="9">FAD/NAD(P)-binding domain-containing protein</fullName>
    </submittedName>
</protein>
<dbReference type="SUPFAM" id="SSF51905">
    <property type="entry name" value="FAD/NAD(P)-binding domain"/>
    <property type="match status" value="1"/>
</dbReference>
<dbReference type="EMBL" id="MSFL01000029">
    <property type="protein sequence ID" value="PWY71035.1"/>
    <property type="molecule type" value="Genomic_DNA"/>
</dbReference>
<organism evidence="9 10">
    <name type="scientific">Aspergillus heteromorphus CBS 117.55</name>
    <dbReference type="NCBI Taxonomy" id="1448321"/>
    <lineage>
        <taxon>Eukaryota</taxon>
        <taxon>Fungi</taxon>
        <taxon>Dikarya</taxon>
        <taxon>Ascomycota</taxon>
        <taxon>Pezizomycotina</taxon>
        <taxon>Eurotiomycetes</taxon>
        <taxon>Eurotiomycetidae</taxon>
        <taxon>Eurotiales</taxon>
        <taxon>Aspergillaceae</taxon>
        <taxon>Aspergillus</taxon>
        <taxon>Aspergillus subgen. Circumdati</taxon>
    </lineage>
</organism>
<comment type="caution">
    <text evidence="9">The sequence shown here is derived from an EMBL/GenBank/DDBJ whole genome shotgun (WGS) entry which is preliminary data.</text>
</comment>
<evidence type="ECO:0000313" key="9">
    <source>
        <dbReference type="EMBL" id="PWY71035.1"/>
    </source>
</evidence>
<evidence type="ECO:0000313" key="10">
    <source>
        <dbReference type="Proteomes" id="UP000247233"/>
    </source>
</evidence>
<evidence type="ECO:0000256" key="5">
    <source>
        <dbReference type="ARBA" id="ARBA00022857"/>
    </source>
</evidence>
<dbReference type="OrthoDB" id="66881at2759"/>
<dbReference type="GeneID" id="37064140"/>
<dbReference type="VEuPathDB" id="FungiDB:BO70DRAFT_355537"/>
<dbReference type="Pfam" id="PF07992">
    <property type="entry name" value="Pyr_redox_2"/>
    <property type="match status" value="1"/>
</dbReference>
<reference evidence="9 10" key="1">
    <citation type="submission" date="2016-12" db="EMBL/GenBank/DDBJ databases">
        <title>The genomes of Aspergillus section Nigri reveals drivers in fungal speciation.</title>
        <authorList>
            <consortium name="DOE Joint Genome Institute"/>
            <person name="Vesth T.C."/>
            <person name="Nybo J."/>
            <person name="Theobald S."/>
            <person name="Brandl J."/>
            <person name="Frisvad J.C."/>
            <person name="Nielsen K.F."/>
            <person name="Lyhne E.K."/>
            <person name="Kogle M.E."/>
            <person name="Kuo A."/>
            <person name="Riley R."/>
            <person name="Clum A."/>
            <person name="Nolan M."/>
            <person name="Lipzen A."/>
            <person name="Salamov A."/>
            <person name="Henrissat B."/>
            <person name="Wiebenga A."/>
            <person name="De Vries R.P."/>
            <person name="Grigoriev I.V."/>
            <person name="Mortensen U.H."/>
            <person name="Andersen M.R."/>
            <person name="Baker S.E."/>
        </authorList>
    </citation>
    <scope>NUCLEOTIDE SEQUENCE [LARGE SCALE GENOMIC DNA]</scope>
    <source>
        <strain evidence="9 10">CBS 117.55</strain>
    </source>
</reference>
<dbReference type="RefSeq" id="XP_025396137.1">
    <property type="nucleotide sequence ID" value="XM_025541903.1"/>
</dbReference>
<dbReference type="PANTHER" id="PTHR43098">
    <property type="entry name" value="L-ORNITHINE N(5)-MONOOXYGENASE-RELATED"/>
    <property type="match status" value="1"/>
</dbReference>
<evidence type="ECO:0000256" key="4">
    <source>
        <dbReference type="ARBA" id="ARBA00022827"/>
    </source>
</evidence>
<dbReference type="PANTHER" id="PTHR43098:SF3">
    <property type="entry name" value="L-ORNITHINE N(5)-MONOOXYGENASE-RELATED"/>
    <property type="match status" value="1"/>
</dbReference>
<keyword evidence="5" id="KW-0521">NADP</keyword>
<evidence type="ECO:0000256" key="2">
    <source>
        <dbReference type="ARBA" id="ARBA00010139"/>
    </source>
</evidence>
<comment type="cofactor">
    <cofactor evidence="1">
        <name>FAD</name>
        <dbReference type="ChEBI" id="CHEBI:57692"/>
    </cofactor>
</comment>
<name>A0A317VAB9_9EURO</name>
<dbReference type="Proteomes" id="UP000247233">
    <property type="component" value="Unassembled WGS sequence"/>
</dbReference>